<evidence type="ECO:0000313" key="4">
    <source>
        <dbReference type="Proteomes" id="UP001642540"/>
    </source>
</evidence>
<keyword evidence="1" id="KW-1133">Transmembrane helix</keyword>
<keyword evidence="2" id="KW-0732">Signal</keyword>
<dbReference type="EMBL" id="CAXLJM020000027">
    <property type="protein sequence ID" value="CAL8095001.1"/>
    <property type="molecule type" value="Genomic_DNA"/>
</dbReference>
<evidence type="ECO:0000313" key="3">
    <source>
        <dbReference type="EMBL" id="CAL8095001.1"/>
    </source>
</evidence>
<reference evidence="3 4" key="1">
    <citation type="submission" date="2024-08" db="EMBL/GenBank/DDBJ databases">
        <authorList>
            <person name="Cucini C."/>
            <person name="Frati F."/>
        </authorList>
    </citation>
    <scope>NUCLEOTIDE SEQUENCE [LARGE SCALE GENOMIC DNA]</scope>
</reference>
<keyword evidence="1" id="KW-0472">Membrane</keyword>
<feature type="chain" id="PRO_5045981155" evidence="2">
    <location>
        <begin position="26"/>
        <end position="616"/>
    </location>
</feature>
<comment type="caution">
    <text evidence="3">The sequence shown here is derived from an EMBL/GenBank/DDBJ whole genome shotgun (WGS) entry which is preliminary data.</text>
</comment>
<feature type="signal peptide" evidence="2">
    <location>
        <begin position="1"/>
        <end position="25"/>
    </location>
</feature>
<keyword evidence="1" id="KW-0812">Transmembrane</keyword>
<protein>
    <submittedName>
        <fullName evidence="3">Uncharacterized protein</fullName>
    </submittedName>
</protein>
<organism evidence="3 4">
    <name type="scientific">Orchesella dallaii</name>
    <dbReference type="NCBI Taxonomy" id="48710"/>
    <lineage>
        <taxon>Eukaryota</taxon>
        <taxon>Metazoa</taxon>
        <taxon>Ecdysozoa</taxon>
        <taxon>Arthropoda</taxon>
        <taxon>Hexapoda</taxon>
        <taxon>Collembola</taxon>
        <taxon>Entomobryomorpha</taxon>
        <taxon>Entomobryoidea</taxon>
        <taxon>Orchesellidae</taxon>
        <taxon>Orchesellinae</taxon>
        <taxon>Orchesella</taxon>
    </lineage>
</organism>
<sequence>MDSCKCAFAVVLSILSMGGVKIVCSQVYMTGAIPLKEPNHRNPVMYSSVTPIIYQFRMPKWDIHTMKIQFWKDHNNCTKSDKYEDGYPCPIMYHLNDLIEDFSKNMTTWANAFLKENGQETTDFLEDPTILWSPKVCSDLRIEPHFKAFRTSSENIGKYIDALMKCTENRSDSSFQIIDKTNVSISLENMYHYTFTSYTADYWSNFTETIARESAALTMWSLLESTLMTHQYMEAQKWTHAVTTCKNHQIPWTLIDTVSLEQLLSRHRSSFEETHDLAIPLEDISKYFKLPISDCIFGDDNTFNVRLLVPLIPKEAASKNYFVKFHPVPFQTQGKVCSLWDGKESVEFNLGLNGIIPCSCAKSDLFCKGWITQDNCLSSFVQETCLHSLHSDLEESIVKHCPLKCKTIGSEPQQYDWVVARNSTHTTKIIPAPIAKSNPTVIKCSNGTMTLDLKSVGAYQIIIPSGCRTETVVGGYDADANYVKSLDGVSIEQMLPYHWRNSISSQDSSEEDEGGNFIESVEMLEGLDSKVYLLASKLQQLDQYSCNAISDTFLWLLVLLSIVMNIGLAVIVVHLYKWKKVETYKSSRLVYNVSPPEDNDFPIHDNPGSPLYSDVF</sequence>
<evidence type="ECO:0000256" key="2">
    <source>
        <dbReference type="SAM" id="SignalP"/>
    </source>
</evidence>
<proteinExistence type="predicted"/>
<feature type="transmembrane region" description="Helical" evidence="1">
    <location>
        <begin position="553"/>
        <end position="576"/>
    </location>
</feature>
<keyword evidence="4" id="KW-1185">Reference proteome</keyword>
<evidence type="ECO:0000256" key="1">
    <source>
        <dbReference type="SAM" id="Phobius"/>
    </source>
</evidence>
<accession>A0ABP1Q9P6</accession>
<name>A0ABP1Q9P6_9HEXA</name>
<dbReference type="Proteomes" id="UP001642540">
    <property type="component" value="Unassembled WGS sequence"/>
</dbReference>
<gene>
    <name evidence="3" type="ORF">ODALV1_LOCUS8948</name>
</gene>